<proteinExistence type="predicted"/>
<dbReference type="InterPro" id="IPR018711">
    <property type="entry name" value="NAGPA"/>
</dbReference>
<sequence length="465" mass="47163">MTEFDGPDLPVVWQRITRSSGRSAILTASSAYPWEICVRVRPRSVLIVAVATALAAPIGIAAAAEPPTPAPPTATAADPSAPVPPIPQGWPAVSSASATKPVEITPGVTEYSETYITADGPEHTQVLQVDLSRGKVRVDTVESHDHVIDPPNELTTSMGNRTGAVAGINGDFFAIHASGAPLGGVVRDGVLLKTPRPHFAGQVAIANRRASVGEVDFTGKLTIGKESATLESVNTVEDAAPDGLAITSDLLKKSKPPAAINGITEITPDLGAVAAIPAGTLVIAHRNGASPAVIDQVIPDATSVPALGPDQVGLLGGGAGAGWLTEHATPGARVSISADLSSKGIDTLIGGATVLVQNGAVFNDPTGAPPSGRNPETMVGVSKDGRQLTMVVIDGRQTTSIGVTPQEASEYLVAHGMDAGVLLDGGGSSTLAAQLPGTTGLTILNHPSDAAGERPVANGLFVYDH</sequence>
<dbReference type="Proteomes" id="UP001296706">
    <property type="component" value="Unassembled WGS sequence"/>
</dbReference>
<gene>
    <name evidence="2" type="ORF">HF577_21565</name>
</gene>
<dbReference type="PANTHER" id="PTHR40446:SF2">
    <property type="entry name" value="N-ACETYLGLUCOSAMINE-1-PHOSPHODIESTER ALPHA-N-ACETYLGLUCOSAMINIDASE"/>
    <property type="match status" value="1"/>
</dbReference>
<feature type="domain" description="Phosphodiester glycosidase" evidence="1">
    <location>
        <begin position="319"/>
        <end position="463"/>
    </location>
</feature>
<protein>
    <submittedName>
        <fullName evidence="2">Phosphodiester glycosidase family protein</fullName>
    </submittedName>
</protein>
<evidence type="ECO:0000313" key="3">
    <source>
        <dbReference type="Proteomes" id="UP001296706"/>
    </source>
</evidence>
<keyword evidence="3" id="KW-1185">Reference proteome</keyword>
<keyword evidence="2" id="KW-0378">Hydrolase</keyword>
<name>A0ABX1RJM1_9PSEU</name>
<dbReference type="PANTHER" id="PTHR40446">
    <property type="entry name" value="N-ACETYLGLUCOSAMINE-1-PHOSPHODIESTER ALPHA-N-ACETYLGLUCOSAMINIDASE"/>
    <property type="match status" value="1"/>
</dbReference>
<comment type="caution">
    <text evidence="2">The sequence shown here is derived from an EMBL/GenBank/DDBJ whole genome shotgun (WGS) entry which is preliminary data.</text>
</comment>
<dbReference type="Pfam" id="PF09992">
    <property type="entry name" value="NAGPA"/>
    <property type="match status" value="1"/>
</dbReference>
<reference evidence="2 3" key="1">
    <citation type="submission" date="2020-04" db="EMBL/GenBank/DDBJ databases">
        <authorList>
            <person name="Klaysubun C."/>
            <person name="Duangmal K."/>
            <person name="Lipun K."/>
        </authorList>
    </citation>
    <scope>NUCLEOTIDE SEQUENCE [LARGE SCALE GENOMIC DNA]</scope>
    <source>
        <strain evidence="2 3">JCM 11839</strain>
    </source>
</reference>
<dbReference type="GO" id="GO:0016798">
    <property type="term" value="F:hydrolase activity, acting on glycosyl bonds"/>
    <property type="evidence" value="ECO:0007669"/>
    <property type="project" value="UniProtKB-KW"/>
</dbReference>
<evidence type="ECO:0000313" key="2">
    <source>
        <dbReference type="EMBL" id="NMH79669.1"/>
    </source>
</evidence>
<evidence type="ECO:0000259" key="1">
    <source>
        <dbReference type="Pfam" id="PF09992"/>
    </source>
</evidence>
<accession>A0ABX1RJM1</accession>
<dbReference type="RefSeq" id="WP_169397734.1">
    <property type="nucleotide sequence ID" value="NZ_JAAXKY010000075.1"/>
</dbReference>
<organism evidence="2 3">
    <name type="scientific">Pseudonocardia xinjiangensis</name>
    <dbReference type="NCBI Taxonomy" id="75289"/>
    <lineage>
        <taxon>Bacteria</taxon>
        <taxon>Bacillati</taxon>
        <taxon>Actinomycetota</taxon>
        <taxon>Actinomycetes</taxon>
        <taxon>Pseudonocardiales</taxon>
        <taxon>Pseudonocardiaceae</taxon>
        <taxon>Pseudonocardia</taxon>
    </lineage>
</organism>
<dbReference type="EMBL" id="JAAXKY010000075">
    <property type="protein sequence ID" value="NMH79669.1"/>
    <property type="molecule type" value="Genomic_DNA"/>
</dbReference>
<keyword evidence="2" id="KW-0326">Glycosidase</keyword>